<keyword evidence="5" id="KW-1185">Reference proteome</keyword>
<keyword evidence="2" id="KW-0812">Transmembrane</keyword>
<sequence>MTTPRRADGTGDVTLPAGAEEVAGTVPDGWRRLERRSHAVAAAYSLAVATPVAVAIVRGMTGAGVAVELIVAACAGAALLILAGAVVYDVLRWRATEYRVTGERVELRSGVVQRRHRSVPRERVRTADVTADPVRRVLGLAVLKIGTGEHAGEGASELSLDPISRREAERLRALLLHAPDRAPGAARPDAARSPGTAYSADGASSPAGPGTVPIASLAWGWIRLAPLTVWSFVGGGALLGVAYKALDVVGVDLFQDVLDPDRFEGVWRGLAAWPPWLLITLGVLANLLVGVAGALLMFVESWWRYRLDREPGGTLLLRRGLLTKRSVTLAESRLRGVQIAEPLLLRLGGGARVTAVATGLREAGAGESESADALTPPVPLAEAHRIAREISPPGVPGPGALPGEGGLRGHPVAARRRRARWAWPVAGAAGAVVLGVHASGAFGLDRLLSAGTARWAAAGVAVAVLLAGWGLAAVAYRSLGHGLTSRHLLARSGAVVRRTTALDRTGIIGWKIEQSVFQRRAGLMTVRATTAAGRGVYSVLDAAPADALALADRAVPGLLGPLLPEQATDEPGGYGAGTSRISCEPHGHQTRPGRNAPPASSRWSST</sequence>
<feature type="region of interest" description="Disordered" evidence="1">
    <location>
        <begin position="565"/>
        <end position="606"/>
    </location>
</feature>
<evidence type="ECO:0000313" key="5">
    <source>
        <dbReference type="Proteomes" id="UP000578449"/>
    </source>
</evidence>
<evidence type="ECO:0000256" key="2">
    <source>
        <dbReference type="SAM" id="Phobius"/>
    </source>
</evidence>
<dbReference type="Proteomes" id="UP000578449">
    <property type="component" value="Unassembled WGS sequence"/>
</dbReference>
<feature type="transmembrane region" description="Helical" evidence="2">
    <location>
        <begin position="39"/>
        <end position="57"/>
    </location>
</feature>
<keyword evidence="2" id="KW-1133">Transmembrane helix</keyword>
<dbReference type="InterPro" id="IPR005182">
    <property type="entry name" value="YdbS-like_PH"/>
</dbReference>
<name>A0A840PJI1_9ACTN</name>
<proteinExistence type="predicted"/>
<feature type="region of interest" description="Disordered" evidence="1">
    <location>
        <begin position="181"/>
        <end position="208"/>
    </location>
</feature>
<feature type="domain" description="YdbS-like PH" evidence="3">
    <location>
        <begin position="476"/>
        <end position="544"/>
    </location>
</feature>
<reference evidence="4 5" key="1">
    <citation type="submission" date="2020-08" db="EMBL/GenBank/DDBJ databases">
        <title>Genomic Encyclopedia of Type Strains, Phase IV (KMG-IV): sequencing the most valuable type-strain genomes for metagenomic binning, comparative biology and taxonomic classification.</title>
        <authorList>
            <person name="Goeker M."/>
        </authorList>
    </citation>
    <scope>NUCLEOTIDE SEQUENCE [LARGE SCALE GENOMIC DNA]</scope>
    <source>
        <strain evidence="4 5">DSM 45615</strain>
    </source>
</reference>
<feature type="domain" description="YdbS-like PH" evidence="3">
    <location>
        <begin position="93"/>
        <end position="174"/>
    </location>
</feature>
<dbReference type="PANTHER" id="PTHR34473:SF2">
    <property type="entry name" value="UPF0699 TRANSMEMBRANE PROTEIN YDBT"/>
    <property type="match status" value="1"/>
</dbReference>
<accession>A0A840PJI1</accession>
<dbReference type="PANTHER" id="PTHR34473">
    <property type="entry name" value="UPF0699 TRANSMEMBRANE PROTEIN YDBS"/>
    <property type="match status" value="1"/>
</dbReference>
<comment type="caution">
    <text evidence="4">The sequence shown here is derived from an EMBL/GenBank/DDBJ whole genome shotgun (WGS) entry which is preliminary data.</text>
</comment>
<feature type="transmembrane region" description="Helical" evidence="2">
    <location>
        <begin position="224"/>
        <end position="243"/>
    </location>
</feature>
<dbReference type="Pfam" id="PF03703">
    <property type="entry name" value="bPH_2"/>
    <property type="match status" value="2"/>
</dbReference>
<dbReference type="EMBL" id="JACHGN010000032">
    <property type="protein sequence ID" value="MBB5139688.1"/>
    <property type="molecule type" value="Genomic_DNA"/>
</dbReference>
<feature type="compositionally biased region" description="Low complexity" evidence="1">
    <location>
        <begin position="181"/>
        <end position="192"/>
    </location>
</feature>
<feature type="transmembrane region" description="Helical" evidence="2">
    <location>
        <begin position="421"/>
        <end position="443"/>
    </location>
</feature>
<evidence type="ECO:0000313" key="4">
    <source>
        <dbReference type="EMBL" id="MBB5139688.1"/>
    </source>
</evidence>
<keyword evidence="2" id="KW-0472">Membrane</keyword>
<organism evidence="4 5">
    <name type="scientific">Thermocatellispora tengchongensis</name>
    <dbReference type="NCBI Taxonomy" id="1073253"/>
    <lineage>
        <taxon>Bacteria</taxon>
        <taxon>Bacillati</taxon>
        <taxon>Actinomycetota</taxon>
        <taxon>Actinomycetes</taxon>
        <taxon>Streptosporangiales</taxon>
        <taxon>Streptosporangiaceae</taxon>
        <taxon>Thermocatellispora</taxon>
    </lineage>
</organism>
<feature type="transmembrane region" description="Helical" evidence="2">
    <location>
        <begin position="455"/>
        <end position="476"/>
    </location>
</feature>
<protein>
    <submittedName>
        <fullName evidence="4">Putative membrane protein</fullName>
    </submittedName>
</protein>
<gene>
    <name evidence="4" type="ORF">HNP84_009452</name>
</gene>
<feature type="transmembrane region" description="Helical" evidence="2">
    <location>
        <begin position="276"/>
        <end position="299"/>
    </location>
</feature>
<evidence type="ECO:0000259" key="3">
    <source>
        <dbReference type="Pfam" id="PF03703"/>
    </source>
</evidence>
<evidence type="ECO:0000256" key="1">
    <source>
        <dbReference type="SAM" id="MobiDB-lite"/>
    </source>
</evidence>
<dbReference type="AlphaFoldDB" id="A0A840PJI1"/>
<dbReference type="RefSeq" id="WP_185056511.1">
    <property type="nucleotide sequence ID" value="NZ_BAABIX010000034.1"/>
</dbReference>
<feature type="transmembrane region" description="Helical" evidence="2">
    <location>
        <begin position="69"/>
        <end position="91"/>
    </location>
</feature>